<evidence type="ECO:0000313" key="2">
    <source>
        <dbReference type="Proteomes" id="UP000465846"/>
    </source>
</evidence>
<dbReference type="EMBL" id="CP048739">
    <property type="protein sequence ID" value="QIB75801.1"/>
    <property type="molecule type" value="Genomic_DNA"/>
</dbReference>
<name>A0A6C0UN40_9EURY</name>
<evidence type="ECO:0000313" key="1">
    <source>
        <dbReference type="EMBL" id="QIB75801.1"/>
    </source>
</evidence>
<reference evidence="1 2" key="1">
    <citation type="submission" date="2020-02" db="EMBL/GenBank/DDBJ databases">
        <title>Whole genome sequence of Halogeometricum borinquense strain wsp4.</title>
        <authorList>
            <person name="Verma D.K."/>
            <person name="Gopal K."/>
            <person name="Prasad E.S."/>
        </authorList>
    </citation>
    <scope>NUCLEOTIDE SEQUENCE [LARGE SCALE GENOMIC DNA]</scope>
    <source>
        <strain evidence="2">wsp4</strain>
    </source>
</reference>
<organism evidence="1 2">
    <name type="scientific">Halogeometricum borinquense</name>
    <dbReference type="NCBI Taxonomy" id="60847"/>
    <lineage>
        <taxon>Archaea</taxon>
        <taxon>Methanobacteriati</taxon>
        <taxon>Methanobacteriota</taxon>
        <taxon>Stenosarchaea group</taxon>
        <taxon>Halobacteria</taxon>
        <taxon>Halobacteriales</taxon>
        <taxon>Haloferacaceae</taxon>
        <taxon>Halogeometricum</taxon>
    </lineage>
</organism>
<dbReference type="Proteomes" id="UP000465846">
    <property type="component" value="Chromosome"/>
</dbReference>
<gene>
    <name evidence="1" type="ORF">G3I44_16865</name>
</gene>
<sequence>MMAPTHVAAGIALAVPIAFLVPELAPLVVAAAVAGSVFPDFDMVAGEHRRTLHAVEAYAVLTVLVTFAAIVAPSPPVIAAAVFFAAAAVHPILDLAGGSSEARPWEAATDRGVYLRSRESWVAPKRWARYDGAPEDLALAAVLVTPGFVVFGTGVRAFAVGTLIVGLGYTFCRKRIPQLSGRVNLPVPPVLTVIVALFSLFRR</sequence>
<evidence type="ECO:0008006" key="3">
    <source>
        <dbReference type="Google" id="ProtNLM"/>
    </source>
</evidence>
<dbReference type="RefSeq" id="WP_163487536.1">
    <property type="nucleotide sequence ID" value="NZ_CP048739.1"/>
</dbReference>
<accession>A0A6C0UN40</accession>
<proteinExistence type="predicted"/>
<dbReference type="AlphaFoldDB" id="A0A6C0UN40"/>
<dbReference type="GeneID" id="44081108"/>
<protein>
    <recommendedName>
        <fullName evidence="3">Metal-dependent hydrolase</fullName>
    </recommendedName>
</protein>